<dbReference type="EMBL" id="JAPTMY010000038">
    <property type="protein sequence ID" value="MCZ0859093.1"/>
    <property type="molecule type" value="Genomic_DNA"/>
</dbReference>
<dbReference type="SUPFAM" id="SSF90123">
    <property type="entry name" value="ABC transporter transmembrane region"/>
    <property type="match status" value="1"/>
</dbReference>
<keyword evidence="3" id="KW-0547">Nucleotide-binding</keyword>
<feature type="region of interest" description="Disordered" evidence="7">
    <location>
        <begin position="1"/>
        <end position="27"/>
    </location>
</feature>
<dbReference type="PANTHER" id="PTHR24221">
    <property type="entry name" value="ATP-BINDING CASSETTE SUB-FAMILY B"/>
    <property type="match status" value="1"/>
</dbReference>
<name>A0ABT4IBH9_9ACTO</name>
<evidence type="ECO:0000256" key="6">
    <source>
        <dbReference type="ARBA" id="ARBA00023136"/>
    </source>
</evidence>
<evidence type="ECO:0000313" key="12">
    <source>
        <dbReference type="Proteomes" id="UP001072034"/>
    </source>
</evidence>
<evidence type="ECO:0000313" key="11">
    <source>
        <dbReference type="EMBL" id="MCZ0859093.1"/>
    </source>
</evidence>
<evidence type="ECO:0000256" key="7">
    <source>
        <dbReference type="SAM" id="MobiDB-lite"/>
    </source>
</evidence>
<sequence length="608" mass="63160">MTAAKEQEPTRISAVGPAAHPAGAERRPAPPRPVLIAWLLRVTRPVLKPLLGSTLCRITDLLLGVGLFALGAHAVVATGQALASGAPVPSPWPVVGAMAAMSLAKAALRYGEQFMGHFVAFKALELLRGEIFRALIPRSPRVSATSRSGDLLARATKDVDRIEVFFAHTFAPMVSAVVVPATVLVVIGARVSWTLAAVALPFLLGALVAAPLAGRRRGLASARRTAAARAALTQHLTDSVQGLGEVVGYGRTAERLAEMAALDDDVARAGRPAAAWAAVRRGSVALLVLAGPLAVLAVGAPRVQSGAVGAAALAAAVAALVRLAETARAVEELAGALSASFAAAERVYALVDAPVEVPDGDRELLARPAHDVIWEDVVYTYPGAGSASLHGVSLHAAEGEWTCLVGVSGSGKTTLAGLAVRTDVPQYGRVLIDDVDVAELTGDSLRREVALVSQRAHLFRASVADNVRLARPEASDEDVIGACRAACVHDDVMAMASGYDTLIGERGASVSGGQRQRLALARALLAGPSVLILDEFTSHLDPGLDNAVRASVRQWARGGTIIEITHRLAHVGQADHVVVLDGGRVVQDGAPDELMGEEGPLRRLMDRG</sequence>
<feature type="transmembrane region" description="Helical" evidence="8">
    <location>
        <begin position="193"/>
        <end position="214"/>
    </location>
</feature>
<dbReference type="PANTHER" id="PTHR24221:SF654">
    <property type="entry name" value="ATP-BINDING CASSETTE SUB-FAMILY B MEMBER 6"/>
    <property type="match status" value="1"/>
</dbReference>
<dbReference type="InterPro" id="IPR017871">
    <property type="entry name" value="ABC_transporter-like_CS"/>
</dbReference>
<dbReference type="InterPro" id="IPR003593">
    <property type="entry name" value="AAA+_ATPase"/>
</dbReference>
<evidence type="ECO:0000259" key="10">
    <source>
        <dbReference type="PROSITE" id="PS50929"/>
    </source>
</evidence>
<feature type="domain" description="ABC transporter" evidence="9">
    <location>
        <begin position="372"/>
        <end position="607"/>
    </location>
</feature>
<keyword evidence="2 8" id="KW-0812">Transmembrane</keyword>
<dbReference type="Pfam" id="PF00005">
    <property type="entry name" value="ABC_tran"/>
    <property type="match status" value="1"/>
</dbReference>
<comment type="caution">
    <text evidence="11">The sequence shown here is derived from an EMBL/GenBank/DDBJ whole genome shotgun (WGS) entry which is preliminary data.</text>
</comment>
<dbReference type="RefSeq" id="WP_268918384.1">
    <property type="nucleotide sequence ID" value="NZ_JAPTMY010000038.1"/>
</dbReference>
<dbReference type="Gene3D" id="1.20.1560.10">
    <property type="entry name" value="ABC transporter type 1, transmembrane domain"/>
    <property type="match status" value="1"/>
</dbReference>
<dbReference type="InterPro" id="IPR027417">
    <property type="entry name" value="P-loop_NTPase"/>
</dbReference>
<evidence type="ECO:0000256" key="4">
    <source>
        <dbReference type="ARBA" id="ARBA00022840"/>
    </source>
</evidence>
<dbReference type="InterPro" id="IPR003439">
    <property type="entry name" value="ABC_transporter-like_ATP-bd"/>
</dbReference>
<feature type="transmembrane region" description="Helical" evidence="8">
    <location>
        <begin position="164"/>
        <end position="187"/>
    </location>
</feature>
<dbReference type="GO" id="GO:0005524">
    <property type="term" value="F:ATP binding"/>
    <property type="evidence" value="ECO:0007669"/>
    <property type="project" value="UniProtKB-KW"/>
</dbReference>
<organism evidence="11 12">
    <name type="scientific">Actinomyces israelii</name>
    <dbReference type="NCBI Taxonomy" id="1659"/>
    <lineage>
        <taxon>Bacteria</taxon>
        <taxon>Bacillati</taxon>
        <taxon>Actinomycetota</taxon>
        <taxon>Actinomycetes</taxon>
        <taxon>Actinomycetales</taxon>
        <taxon>Actinomycetaceae</taxon>
        <taxon>Actinomyces</taxon>
    </lineage>
</organism>
<keyword evidence="12" id="KW-1185">Reference proteome</keyword>
<dbReference type="InterPro" id="IPR036640">
    <property type="entry name" value="ABC1_TM_sf"/>
</dbReference>
<accession>A0ABT4IBH9</accession>
<keyword evidence="5 8" id="KW-1133">Transmembrane helix</keyword>
<evidence type="ECO:0000256" key="3">
    <source>
        <dbReference type="ARBA" id="ARBA00022741"/>
    </source>
</evidence>
<evidence type="ECO:0000256" key="8">
    <source>
        <dbReference type="SAM" id="Phobius"/>
    </source>
</evidence>
<feature type="domain" description="ABC transmembrane type-1" evidence="10">
    <location>
        <begin position="82"/>
        <end position="339"/>
    </location>
</feature>
<dbReference type="PROSITE" id="PS00211">
    <property type="entry name" value="ABC_TRANSPORTER_1"/>
    <property type="match status" value="1"/>
</dbReference>
<evidence type="ECO:0000259" key="9">
    <source>
        <dbReference type="PROSITE" id="PS50893"/>
    </source>
</evidence>
<dbReference type="PROSITE" id="PS50929">
    <property type="entry name" value="ABC_TM1F"/>
    <property type="match status" value="1"/>
</dbReference>
<dbReference type="Gene3D" id="3.40.50.300">
    <property type="entry name" value="P-loop containing nucleotide triphosphate hydrolases"/>
    <property type="match status" value="1"/>
</dbReference>
<keyword evidence="4 11" id="KW-0067">ATP-binding</keyword>
<evidence type="ECO:0000256" key="1">
    <source>
        <dbReference type="ARBA" id="ARBA00004651"/>
    </source>
</evidence>
<dbReference type="InterPro" id="IPR039421">
    <property type="entry name" value="Type_1_exporter"/>
</dbReference>
<gene>
    <name evidence="11" type="ORF">OHJ16_13695</name>
</gene>
<dbReference type="Proteomes" id="UP001072034">
    <property type="component" value="Unassembled WGS sequence"/>
</dbReference>
<proteinExistence type="predicted"/>
<evidence type="ECO:0000256" key="2">
    <source>
        <dbReference type="ARBA" id="ARBA00022692"/>
    </source>
</evidence>
<dbReference type="Pfam" id="PF00664">
    <property type="entry name" value="ABC_membrane"/>
    <property type="match status" value="1"/>
</dbReference>
<dbReference type="SMART" id="SM00382">
    <property type="entry name" value="AAA"/>
    <property type="match status" value="1"/>
</dbReference>
<dbReference type="InterPro" id="IPR011527">
    <property type="entry name" value="ABC1_TM_dom"/>
</dbReference>
<protein>
    <submittedName>
        <fullName evidence="11">ABC transporter ATP-binding protein</fullName>
    </submittedName>
</protein>
<reference evidence="11" key="1">
    <citation type="submission" date="2022-10" db="EMBL/GenBank/DDBJ databases">
        <title>Genome sequence of Actinomyces israelii ATCC 10048.</title>
        <authorList>
            <person name="Watt R.M."/>
            <person name="Tong W.M."/>
        </authorList>
    </citation>
    <scope>NUCLEOTIDE SEQUENCE</scope>
    <source>
        <strain evidence="11">ATCC 10048</strain>
    </source>
</reference>
<dbReference type="PROSITE" id="PS50893">
    <property type="entry name" value="ABC_TRANSPORTER_2"/>
    <property type="match status" value="1"/>
</dbReference>
<feature type="transmembrane region" description="Helical" evidence="8">
    <location>
        <begin position="61"/>
        <end position="83"/>
    </location>
</feature>
<comment type="subcellular location">
    <subcellularLocation>
        <location evidence="1">Cell membrane</location>
        <topology evidence="1">Multi-pass membrane protein</topology>
    </subcellularLocation>
</comment>
<keyword evidence="6 8" id="KW-0472">Membrane</keyword>
<dbReference type="SUPFAM" id="SSF52540">
    <property type="entry name" value="P-loop containing nucleoside triphosphate hydrolases"/>
    <property type="match status" value="1"/>
</dbReference>
<evidence type="ECO:0000256" key="5">
    <source>
        <dbReference type="ARBA" id="ARBA00022989"/>
    </source>
</evidence>